<dbReference type="RefSeq" id="XP_040742391.1">
    <property type="nucleotide sequence ID" value="XM_040887912.1"/>
</dbReference>
<keyword evidence="1" id="KW-0547">Nucleotide-binding</keyword>
<evidence type="ECO:0000256" key="1">
    <source>
        <dbReference type="ARBA" id="ARBA00022741"/>
    </source>
</evidence>
<keyword evidence="2" id="KW-0342">GTP-binding</keyword>
<keyword evidence="4" id="KW-1185">Reference proteome</keyword>
<reference evidence="3 4" key="1">
    <citation type="submission" date="2016-07" db="EMBL/GenBank/DDBJ databases">
        <title>Pervasive Adenine N6-methylation of Active Genes in Fungi.</title>
        <authorList>
            <consortium name="DOE Joint Genome Institute"/>
            <person name="Mondo S.J."/>
            <person name="Dannebaum R.O."/>
            <person name="Kuo R.C."/>
            <person name="Labutti K."/>
            <person name="Haridas S."/>
            <person name="Kuo A."/>
            <person name="Salamov A."/>
            <person name="Ahrendt S.R."/>
            <person name="Lipzen A."/>
            <person name="Sullivan W."/>
            <person name="Andreopoulos W.B."/>
            <person name="Clum A."/>
            <person name="Lindquist E."/>
            <person name="Daum C."/>
            <person name="Ramamoorthy G.K."/>
            <person name="Gryganskyi A."/>
            <person name="Culley D."/>
            <person name="Magnuson J.K."/>
            <person name="James T.Y."/>
            <person name="O'Malley M.A."/>
            <person name="Stajich J.E."/>
            <person name="Spatafora J.W."/>
            <person name="Visel A."/>
            <person name="Grigoriev I.V."/>
        </authorList>
    </citation>
    <scope>NUCLEOTIDE SEQUENCE [LARGE SCALE GENOMIC DNA]</scope>
    <source>
        <strain evidence="3 4">ATCC 12442</strain>
    </source>
</reference>
<dbReference type="EMBL" id="MCFD01000009">
    <property type="protein sequence ID" value="ORX68609.1"/>
    <property type="molecule type" value="Genomic_DNA"/>
</dbReference>
<dbReference type="STRING" id="61395.A0A1Y1W503"/>
<dbReference type="GO" id="GO:0003924">
    <property type="term" value="F:GTPase activity"/>
    <property type="evidence" value="ECO:0007669"/>
    <property type="project" value="InterPro"/>
</dbReference>
<evidence type="ECO:0000256" key="2">
    <source>
        <dbReference type="ARBA" id="ARBA00023134"/>
    </source>
</evidence>
<comment type="caution">
    <text evidence="3">The sequence shown here is derived from an EMBL/GenBank/DDBJ whole genome shotgun (WGS) entry which is preliminary data.</text>
</comment>
<dbReference type="InterPro" id="IPR027417">
    <property type="entry name" value="P-loop_NTPase"/>
</dbReference>
<evidence type="ECO:0000313" key="4">
    <source>
        <dbReference type="Proteomes" id="UP000193922"/>
    </source>
</evidence>
<accession>A0A1Y1W503</accession>
<proteinExistence type="predicted"/>
<dbReference type="AlphaFoldDB" id="A0A1Y1W503"/>
<dbReference type="Pfam" id="PF00071">
    <property type="entry name" value="Ras"/>
    <property type="match status" value="1"/>
</dbReference>
<dbReference type="SMART" id="SM00174">
    <property type="entry name" value="RHO"/>
    <property type="match status" value="1"/>
</dbReference>
<organism evidence="3 4">
    <name type="scientific">Linderina pennispora</name>
    <dbReference type="NCBI Taxonomy" id="61395"/>
    <lineage>
        <taxon>Eukaryota</taxon>
        <taxon>Fungi</taxon>
        <taxon>Fungi incertae sedis</taxon>
        <taxon>Zoopagomycota</taxon>
        <taxon>Kickxellomycotina</taxon>
        <taxon>Kickxellomycetes</taxon>
        <taxon>Kickxellales</taxon>
        <taxon>Kickxellaceae</taxon>
        <taxon>Linderina</taxon>
    </lineage>
</organism>
<sequence length="110" mass="12337">MSLENVSRKWYPNIVRYAPGLPVVIAGLKLDLRNDIELVENLAKSGTHPVTETEGRRMAKRIGAKAYVECSALDCRGIDRIFQRGAQAAVISKDFKHRCNQPDRAQCVIQ</sequence>
<dbReference type="Proteomes" id="UP000193922">
    <property type="component" value="Unassembled WGS sequence"/>
</dbReference>
<gene>
    <name evidence="3" type="ORF">DL89DRAFT_268405</name>
</gene>
<dbReference type="Gene3D" id="3.40.50.300">
    <property type="entry name" value="P-loop containing nucleotide triphosphate hydrolases"/>
    <property type="match status" value="1"/>
</dbReference>
<evidence type="ECO:0000313" key="3">
    <source>
        <dbReference type="EMBL" id="ORX68609.1"/>
    </source>
</evidence>
<dbReference type="SUPFAM" id="SSF52540">
    <property type="entry name" value="P-loop containing nucleoside triphosphate hydrolases"/>
    <property type="match status" value="1"/>
</dbReference>
<dbReference type="InterPro" id="IPR001806">
    <property type="entry name" value="Small_GTPase"/>
</dbReference>
<dbReference type="InterPro" id="IPR003578">
    <property type="entry name" value="Small_GTPase_Rho"/>
</dbReference>
<dbReference type="PANTHER" id="PTHR24072">
    <property type="entry name" value="RHO FAMILY GTPASE"/>
    <property type="match status" value="1"/>
</dbReference>
<dbReference type="GO" id="GO:0005525">
    <property type="term" value="F:GTP binding"/>
    <property type="evidence" value="ECO:0007669"/>
    <property type="project" value="UniProtKB-KW"/>
</dbReference>
<protein>
    <submittedName>
        <fullName evidence="3">Uncharacterized protein</fullName>
    </submittedName>
</protein>
<dbReference type="OrthoDB" id="8830751at2759"/>
<dbReference type="GO" id="GO:0007264">
    <property type="term" value="P:small GTPase-mediated signal transduction"/>
    <property type="evidence" value="ECO:0007669"/>
    <property type="project" value="InterPro"/>
</dbReference>
<name>A0A1Y1W503_9FUNG</name>
<dbReference type="GeneID" id="63804560"/>